<dbReference type="AlphaFoldDB" id="A0A2X0JAU4"/>
<dbReference type="EMBL" id="QKYN01000061">
    <property type="protein sequence ID" value="RAG84658.1"/>
    <property type="molecule type" value="Genomic_DNA"/>
</dbReference>
<dbReference type="GO" id="GO:0051301">
    <property type="term" value="P:cell division"/>
    <property type="evidence" value="ECO:0007669"/>
    <property type="project" value="UniProtKB-KW"/>
</dbReference>
<keyword evidence="3" id="KW-1185">Reference proteome</keyword>
<reference evidence="2 3" key="1">
    <citation type="submission" date="2018-06" db="EMBL/GenBank/DDBJ databases">
        <title>Streptacidiphilus pinicola sp. nov., isolated from pine grove soil.</title>
        <authorList>
            <person name="Roh S.G."/>
            <person name="Park S."/>
            <person name="Kim M.-K."/>
            <person name="Yun B.-R."/>
            <person name="Park J."/>
            <person name="Kim M.J."/>
            <person name="Kim Y.S."/>
            <person name="Kim S.B."/>
        </authorList>
    </citation>
    <scope>NUCLEOTIDE SEQUENCE [LARGE SCALE GENOMIC DNA]</scope>
    <source>
        <strain evidence="2 3">MMS16-CNU450</strain>
    </source>
</reference>
<name>A0A2X0JAU4_9ACTN</name>
<dbReference type="Proteomes" id="UP000248889">
    <property type="component" value="Unassembled WGS sequence"/>
</dbReference>
<dbReference type="RefSeq" id="WP_111501649.1">
    <property type="nucleotide sequence ID" value="NZ_QKYN01000061.1"/>
</dbReference>
<organism evidence="2 3">
    <name type="scientific">Streptacidiphilus pinicola</name>
    <dbReference type="NCBI Taxonomy" id="2219663"/>
    <lineage>
        <taxon>Bacteria</taxon>
        <taxon>Bacillati</taxon>
        <taxon>Actinomycetota</taxon>
        <taxon>Actinomycetes</taxon>
        <taxon>Kitasatosporales</taxon>
        <taxon>Streptomycetaceae</taxon>
        <taxon>Streptacidiphilus</taxon>
    </lineage>
</organism>
<sequence length="139" mass="14919">MFWLILVLMVLVVGAAALAALGAGGSLPDAERDRLAARLPQDRPLARADVDELRFPMALRGYRMDEVDDALDRMAAELSEREHRVHELETALAAALASPGAAGSLATERRVAYEPTQALPPAPREAAPGADETHEDDEP</sequence>
<evidence type="ECO:0000313" key="2">
    <source>
        <dbReference type="EMBL" id="RAG84658.1"/>
    </source>
</evidence>
<dbReference type="OrthoDB" id="3404379at2"/>
<dbReference type="InterPro" id="IPR019933">
    <property type="entry name" value="DivIVA_domain"/>
</dbReference>
<comment type="caution">
    <text evidence="2">The sequence shown here is derived from an EMBL/GenBank/DDBJ whole genome shotgun (WGS) entry which is preliminary data.</text>
</comment>
<evidence type="ECO:0000313" key="3">
    <source>
        <dbReference type="Proteomes" id="UP000248889"/>
    </source>
</evidence>
<keyword evidence="2" id="KW-0132">Cell division</keyword>
<feature type="region of interest" description="Disordered" evidence="1">
    <location>
        <begin position="104"/>
        <end position="139"/>
    </location>
</feature>
<dbReference type="Gene3D" id="6.10.250.660">
    <property type="match status" value="1"/>
</dbReference>
<dbReference type="NCBIfam" id="TIGR03544">
    <property type="entry name" value="DivI1A_domain"/>
    <property type="match status" value="1"/>
</dbReference>
<gene>
    <name evidence="2" type="ORF">DN069_15930</name>
</gene>
<protein>
    <submittedName>
        <fullName evidence="2">Cell division protein DivIVA</fullName>
    </submittedName>
</protein>
<keyword evidence="2" id="KW-0131">Cell cycle</keyword>
<evidence type="ECO:0000256" key="1">
    <source>
        <dbReference type="SAM" id="MobiDB-lite"/>
    </source>
</evidence>
<accession>A0A2X0JAU4</accession>
<proteinExistence type="predicted"/>